<keyword evidence="4" id="KW-1185">Reference proteome</keyword>
<dbReference type="InterPro" id="IPR036508">
    <property type="entry name" value="Chitin-bd_dom_sf"/>
</dbReference>
<feature type="chain" id="PRO_5036473812" description="Chitin-binding type-2 domain-containing protein" evidence="1">
    <location>
        <begin position="19"/>
        <end position="956"/>
    </location>
</feature>
<dbReference type="EnsemblMetazoa" id="G29884.1">
    <property type="protein sequence ID" value="G29884.1:cds"/>
    <property type="gene ID" value="G29884"/>
</dbReference>
<evidence type="ECO:0000313" key="3">
    <source>
        <dbReference type="EnsemblMetazoa" id="G29884.1:cds"/>
    </source>
</evidence>
<reference evidence="3" key="1">
    <citation type="submission" date="2022-08" db="UniProtKB">
        <authorList>
            <consortium name="EnsemblMetazoa"/>
        </authorList>
    </citation>
    <scope>IDENTIFICATION</scope>
    <source>
        <strain evidence="3">05x7-T-G4-1.051#20</strain>
    </source>
</reference>
<dbReference type="PROSITE" id="PS50940">
    <property type="entry name" value="CHIT_BIND_II"/>
    <property type="match status" value="2"/>
</dbReference>
<evidence type="ECO:0000313" key="4">
    <source>
        <dbReference type="Proteomes" id="UP000005408"/>
    </source>
</evidence>
<sequence length="956" mass="110435">MFPLLVIVGILLPVSTVGRVIPKNGNVHRIPGVAQVTPGVAQAAKGVVGNSYSNYYRMLMSYYQSLYANQNQQNVNPILNNQNLAIGAWRNRQQVTNPHHMHVDFNISHNKKDNYKYLTTKTNDKDTAGYYKDKYPSAYPEGPYKEHEKYPKDDIYPHYHQTGYQHNKHPKNYHHDPHHSKYPTDYPGDIYYDQKHKETYSNGYLHDNYQKDYEGDTYSYDHYSNDRYPNEKYIGIHAYLHHDKNPHDYHTAHKYPGEKHKETYPNGHLHDKYPNGKKGEYYPNEKFPKDNYMDIHAVGHPLHSSRAGGLFSEHINDHSVGIDGNFLGVGPFRGRGRHEYLHPTYTGKVVLTGVKYPGLQHKKNKDSRDTPQRPSQERLEALLKRTKLESEIWRTRYETLSESYDKLPTTCKERVHNEEHMVECPYPSLFSTKSLRCENFTEVCCGLRKELKDKCDYRLHSKSSSTCKQQNPSCVGKSDGYHEKYQLSNSYFNCFKERLVNTGICEDDSLWNINQIIYKGQCRNLYEVPHKDGGLLSSCEGKMDGNYANEHPDLFFGERRDYFRVGRKCDAYYRCQGGVASAVKCPSGTTFDSVSKSCKPGNHSIGLGCQLYCNPNFKMYGFPNNLAECPYPEQFSEVTHQCENFTKVSCGSQPQIKEYCSYWITLYRHRHLDTIWYCRHHHLNCTGLPNGIYEQPPERFDPHYVICLQGREIGEVTCPTDPIWQEQMYIFNGKCTSRYAIPISYDRIGLLPDCSGKADGHYELPSRPCDAYYKCENGIATAVKCPSLTSFNKDTGMCIAGIYFSLLCKCWDCKDLRPGCKENGNGIVQHPYYKGFSPWYILCRDNRTITEGYCPTDDEWRAQTFLYNGQCIHLFAIPNEFNSIGMLPSCNSKPDGNYQFRERPCDAYYKCEDGEATGIKCPLQVVRFLILLIESVKLADTVMNKCLRTVSNIYIY</sequence>
<keyword evidence="1" id="KW-0732">Signal</keyword>
<dbReference type="GO" id="GO:0005576">
    <property type="term" value="C:extracellular region"/>
    <property type="evidence" value="ECO:0007669"/>
    <property type="project" value="InterPro"/>
</dbReference>
<organism evidence="3 4">
    <name type="scientific">Magallana gigas</name>
    <name type="common">Pacific oyster</name>
    <name type="synonym">Crassostrea gigas</name>
    <dbReference type="NCBI Taxonomy" id="29159"/>
    <lineage>
        <taxon>Eukaryota</taxon>
        <taxon>Metazoa</taxon>
        <taxon>Spiralia</taxon>
        <taxon>Lophotrochozoa</taxon>
        <taxon>Mollusca</taxon>
        <taxon>Bivalvia</taxon>
        <taxon>Autobranchia</taxon>
        <taxon>Pteriomorphia</taxon>
        <taxon>Ostreida</taxon>
        <taxon>Ostreoidea</taxon>
        <taxon>Ostreidae</taxon>
        <taxon>Magallana</taxon>
    </lineage>
</organism>
<feature type="signal peptide" evidence="1">
    <location>
        <begin position="1"/>
        <end position="18"/>
    </location>
</feature>
<dbReference type="SUPFAM" id="SSF57625">
    <property type="entry name" value="Invertebrate chitin-binding proteins"/>
    <property type="match status" value="2"/>
</dbReference>
<dbReference type="AlphaFoldDB" id="A0A8W8LW99"/>
<evidence type="ECO:0000259" key="2">
    <source>
        <dbReference type="PROSITE" id="PS50940"/>
    </source>
</evidence>
<feature type="domain" description="Chitin-binding type-2" evidence="2">
    <location>
        <begin position="536"/>
        <end position="611"/>
    </location>
</feature>
<dbReference type="GO" id="GO:0008061">
    <property type="term" value="F:chitin binding"/>
    <property type="evidence" value="ECO:0007669"/>
    <property type="project" value="InterPro"/>
</dbReference>
<dbReference type="Proteomes" id="UP000005408">
    <property type="component" value="Unassembled WGS sequence"/>
</dbReference>
<proteinExistence type="predicted"/>
<protein>
    <recommendedName>
        <fullName evidence="2">Chitin-binding type-2 domain-containing protein</fullName>
    </recommendedName>
</protein>
<feature type="domain" description="Chitin-binding type-2" evidence="2">
    <location>
        <begin position="751"/>
        <end position="808"/>
    </location>
</feature>
<dbReference type="SMART" id="SM00494">
    <property type="entry name" value="ChtBD2"/>
    <property type="match status" value="2"/>
</dbReference>
<accession>A0A8W8LW99</accession>
<dbReference type="InterPro" id="IPR002557">
    <property type="entry name" value="Chitin-bd_dom"/>
</dbReference>
<evidence type="ECO:0000256" key="1">
    <source>
        <dbReference type="SAM" id="SignalP"/>
    </source>
</evidence>
<dbReference type="Gene3D" id="2.170.140.10">
    <property type="entry name" value="Chitin binding domain"/>
    <property type="match status" value="2"/>
</dbReference>
<dbReference type="Pfam" id="PF01607">
    <property type="entry name" value="CBM_14"/>
    <property type="match status" value="2"/>
</dbReference>
<name>A0A8W8LW99_MAGGI</name>